<feature type="region of interest" description="Disordered" evidence="1">
    <location>
        <begin position="148"/>
        <end position="191"/>
    </location>
</feature>
<accession>A0A3Q7GX31</accession>
<evidence type="ECO:0000313" key="2">
    <source>
        <dbReference type="EnsemblPlants" id="Solyc06g059960.3.1.1"/>
    </source>
</evidence>
<feature type="region of interest" description="Disordered" evidence="1">
    <location>
        <begin position="1"/>
        <end position="43"/>
    </location>
</feature>
<feature type="compositionally biased region" description="Polar residues" evidence="1">
    <location>
        <begin position="166"/>
        <end position="187"/>
    </location>
</feature>
<organism evidence="2">
    <name type="scientific">Solanum lycopersicum</name>
    <name type="common">Tomato</name>
    <name type="synonym">Lycopersicon esculentum</name>
    <dbReference type="NCBI Taxonomy" id="4081"/>
    <lineage>
        <taxon>Eukaryota</taxon>
        <taxon>Viridiplantae</taxon>
        <taxon>Streptophyta</taxon>
        <taxon>Embryophyta</taxon>
        <taxon>Tracheophyta</taxon>
        <taxon>Spermatophyta</taxon>
        <taxon>Magnoliopsida</taxon>
        <taxon>eudicotyledons</taxon>
        <taxon>Gunneridae</taxon>
        <taxon>Pentapetalae</taxon>
        <taxon>asterids</taxon>
        <taxon>lamiids</taxon>
        <taxon>Solanales</taxon>
        <taxon>Solanaceae</taxon>
        <taxon>Solanoideae</taxon>
        <taxon>Solaneae</taxon>
        <taxon>Solanum</taxon>
        <taxon>Solanum subgen. Lycopersicon</taxon>
    </lineage>
</organism>
<sequence length="268" mass="30046">MAKKRKRKSRWDQEAEAKSDPRNESDVAEDQKQVLDDDVPPGYEFPPGFSVPIKACKVLSDDSSTAIYSTEEGNWGEHPQPVVMGHLQQRFVSRLPVSYGIPFSEVQQFGSHQKGRFDAWTVSPGIPFHPFPPLPPYPCDRRGFVPTASELPQNAGEDWGACSPSHLAQNPPSVSGADQPQDGNGNQLGCERASESHNLGRKNFRKQKFNNSKLVPPWLRIRSGWEYTGNSMCIPGASRENEFRSTHNNHLGMQNLGHALRPNTFHRY</sequence>
<dbReference type="Proteomes" id="UP000004994">
    <property type="component" value="Chromosome 6"/>
</dbReference>
<keyword evidence="3" id="KW-1185">Reference proteome</keyword>
<name>A0A3Q7GX31_SOLLC</name>
<reference evidence="2" key="1">
    <citation type="journal article" date="2012" name="Nature">
        <title>The tomato genome sequence provides insights into fleshy fruit evolution.</title>
        <authorList>
            <consortium name="Tomato Genome Consortium"/>
        </authorList>
    </citation>
    <scope>NUCLEOTIDE SEQUENCE [LARGE SCALE GENOMIC DNA]</scope>
    <source>
        <strain evidence="2">cv. Heinz 1706</strain>
    </source>
</reference>
<dbReference type="EnsemblPlants" id="Solyc06g059960.3.1">
    <property type="protein sequence ID" value="Solyc06g059960.3.1.1"/>
    <property type="gene ID" value="Solyc06g059960.3"/>
</dbReference>
<dbReference type="OMA" id="YLMVEST"/>
<evidence type="ECO:0000313" key="3">
    <source>
        <dbReference type="Proteomes" id="UP000004994"/>
    </source>
</evidence>
<dbReference type="Gramene" id="Solyc06g059960.3.1">
    <property type="protein sequence ID" value="Solyc06g059960.3.1.1"/>
    <property type="gene ID" value="Solyc06g059960.3"/>
</dbReference>
<evidence type="ECO:0000256" key="1">
    <source>
        <dbReference type="SAM" id="MobiDB-lite"/>
    </source>
</evidence>
<proteinExistence type="predicted"/>
<dbReference type="InParanoid" id="A0A3Q7GX31"/>
<dbReference type="AlphaFoldDB" id="A0A3Q7GX31"/>
<protein>
    <submittedName>
        <fullName evidence="2">Uncharacterized protein</fullName>
    </submittedName>
</protein>
<reference evidence="2" key="2">
    <citation type="submission" date="2019-01" db="UniProtKB">
        <authorList>
            <consortium name="EnsemblPlants"/>
        </authorList>
    </citation>
    <scope>IDENTIFICATION</scope>
    <source>
        <strain evidence="2">cv. Heinz 1706</strain>
    </source>
</reference>
<feature type="compositionally biased region" description="Basic and acidic residues" evidence="1">
    <location>
        <begin position="10"/>
        <end position="35"/>
    </location>
</feature>
<dbReference type="STRING" id="4081.A0A3Q7GX31"/>